<comment type="caution">
    <text evidence="1">The sequence shown here is derived from an EMBL/GenBank/DDBJ whole genome shotgun (WGS) entry which is preliminary data.</text>
</comment>
<evidence type="ECO:0000313" key="1">
    <source>
        <dbReference type="EMBL" id="MPN38054.1"/>
    </source>
</evidence>
<dbReference type="AlphaFoldDB" id="A0A645HPK5"/>
<sequence>MIDFLFRADVHASCRFVKNIDFSVRNEPLAERDLLLVSTREVADFLVGALAFNSQFINVFLCDHPVVFRAYKMLF</sequence>
<name>A0A645HPK5_9ZZZZ</name>
<proteinExistence type="predicted"/>
<accession>A0A645HPK5</accession>
<protein>
    <submittedName>
        <fullName evidence="1">Uncharacterized protein</fullName>
    </submittedName>
</protein>
<dbReference type="EMBL" id="VSSQ01093050">
    <property type="protein sequence ID" value="MPN38054.1"/>
    <property type="molecule type" value="Genomic_DNA"/>
</dbReference>
<gene>
    <name evidence="1" type="ORF">SDC9_185577</name>
</gene>
<organism evidence="1">
    <name type="scientific">bioreactor metagenome</name>
    <dbReference type="NCBI Taxonomy" id="1076179"/>
    <lineage>
        <taxon>unclassified sequences</taxon>
        <taxon>metagenomes</taxon>
        <taxon>ecological metagenomes</taxon>
    </lineage>
</organism>
<reference evidence="1" key="1">
    <citation type="submission" date="2019-08" db="EMBL/GenBank/DDBJ databases">
        <authorList>
            <person name="Kucharzyk K."/>
            <person name="Murdoch R.W."/>
            <person name="Higgins S."/>
            <person name="Loffler F."/>
        </authorList>
    </citation>
    <scope>NUCLEOTIDE SEQUENCE</scope>
</reference>